<evidence type="ECO:0000256" key="19">
    <source>
        <dbReference type="SAM" id="MobiDB-lite"/>
    </source>
</evidence>
<evidence type="ECO:0000256" key="11">
    <source>
        <dbReference type="ARBA" id="ARBA00044903"/>
    </source>
</evidence>
<comment type="catalytic activity">
    <reaction evidence="13">
        <text>L-alanyl-L-lysine(out) = L-alanyl-L-lysine(in)</text>
        <dbReference type="Rhea" id="RHEA:79415"/>
        <dbReference type="ChEBI" id="CHEBI:192470"/>
    </reaction>
</comment>
<evidence type="ECO:0000256" key="16">
    <source>
        <dbReference type="ARBA" id="ARBA00045018"/>
    </source>
</evidence>
<reference evidence="22 23" key="3">
    <citation type="journal article" date="2015" name="Genome Announc.">
        <title>Draft Genome Sequence of the Archiascomycetous Yeast Saitoella complicata.</title>
        <authorList>
            <person name="Yamauchi K."/>
            <person name="Kondo S."/>
            <person name="Hamamoto M."/>
            <person name="Takahashi Y."/>
            <person name="Ogura Y."/>
            <person name="Hayashi T."/>
            <person name="Nishida H."/>
        </authorList>
    </citation>
    <scope>NUCLEOTIDE SEQUENCE [LARGE SCALE GENOMIC DNA]</scope>
    <source>
        <strain evidence="22 23">NRRL Y-17804</strain>
    </source>
</reference>
<comment type="catalytic activity">
    <reaction evidence="12">
        <text>L-histidyl-L-alpha-amino acid(out) = L-histidyl-L-alpha-amino acid(in)</text>
        <dbReference type="Rhea" id="RHEA:79379"/>
        <dbReference type="ChEBI" id="CHEBI:229964"/>
    </reaction>
</comment>
<keyword evidence="20" id="KW-0472">Membrane</keyword>
<evidence type="ECO:0000313" key="22">
    <source>
        <dbReference type="EMBL" id="GAO48600.1"/>
    </source>
</evidence>
<evidence type="ECO:0000256" key="17">
    <source>
        <dbReference type="ARBA" id="ARBA00045709"/>
    </source>
</evidence>
<reference evidence="22 23" key="2">
    <citation type="journal article" date="2014" name="J. Gen. Appl. Microbiol.">
        <title>The early diverging ascomycetous budding yeast Saitoella complicata has three histone deacetylases belonging to the Clr6, Hos2, and Rpd3 lineages.</title>
        <authorList>
            <person name="Nishida H."/>
            <person name="Matsumoto T."/>
            <person name="Kondo S."/>
            <person name="Hamamoto M."/>
            <person name="Yoshikawa H."/>
        </authorList>
    </citation>
    <scope>NUCLEOTIDE SEQUENCE [LARGE SCALE GENOMIC DNA]</scope>
    <source>
        <strain evidence="22 23">NRRL Y-17804</strain>
    </source>
</reference>
<feature type="transmembrane region" description="Helical" evidence="20">
    <location>
        <begin position="179"/>
        <end position="200"/>
    </location>
</feature>
<keyword evidence="20" id="KW-0812">Transmembrane</keyword>
<feature type="transmembrane region" description="Helical" evidence="20">
    <location>
        <begin position="507"/>
        <end position="528"/>
    </location>
</feature>
<comment type="catalytic activity">
    <reaction evidence="2">
        <text>L-lysyl-L-alanine(out) = L-lysyl-L-alanine(in)</text>
        <dbReference type="Rhea" id="RHEA:79399"/>
        <dbReference type="ChEBI" id="CHEBI:229954"/>
    </reaction>
</comment>
<reference evidence="22 23" key="1">
    <citation type="journal article" date="2011" name="J. Gen. Appl. Microbiol.">
        <title>Draft genome sequencing of the enigmatic yeast Saitoella complicata.</title>
        <authorList>
            <person name="Nishida H."/>
            <person name="Hamamoto M."/>
            <person name="Sugiyama J."/>
        </authorList>
    </citation>
    <scope>NUCLEOTIDE SEQUENCE [LARGE SCALE GENOMIC DNA]</scope>
    <source>
        <strain evidence="22 23">NRRL Y-17804</strain>
    </source>
</reference>
<dbReference type="RefSeq" id="XP_019023130.1">
    <property type="nucleotide sequence ID" value="XM_019169651.1"/>
</dbReference>
<dbReference type="OMA" id="CVLYYSA"/>
<feature type="transmembrane region" description="Helical" evidence="20">
    <location>
        <begin position="318"/>
        <end position="339"/>
    </location>
</feature>
<evidence type="ECO:0000256" key="7">
    <source>
        <dbReference type="ARBA" id="ARBA00044893"/>
    </source>
</evidence>
<feature type="compositionally biased region" description="Polar residues" evidence="19">
    <location>
        <begin position="34"/>
        <end position="49"/>
    </location>
</feature>
<dbReference type="SUPFAM" id="SSF103473">
    <property type="entry name" value="MFS general substrate transporter"/>
    <property type="match status" value="1"/>
</dbReference>
<keyword evidence="23" id="KW-1185">Reference proteome</keyword>
<comment type="subunit">
    <text evidence="18">Homodimer. Interacts with lysosomal protein GLMP (via lumenal domain); the interaction starts while both proteins are still in the endoplasmic reticulum and is required for stabilization of MFSD1 in lysosomes but has no direct effect on its targeting to lysosomes or transporter activity.</text>
</comment>
<comment type="catalytic activity">
    <reaction evidence="4">
        <text>L-alpha-aminoacyl-L-arginine(out) = L-alpha-aminoacyl-L-arginine(in)</text>
        <dbReference type="Rhea" id="RHEA:79367"/>
        <dbReference type="ChEBI" id="CHEBI:229968"/>
    </reaction>
</comment>
<gene>
    <name evidence="22" type="ORF">G7K_2771-t1</name>
</gene>
<dbReference type="InterPro" id="IPR052187">
    <property type="entry name" value="MFSD1"/>
</dbReference>
<feature type="transmembrane region" description="Helical" evidence="20">
    <location>
        <begin position="55"/>
        <end position="76"/>
    </location>
</feature>
<dbReference type="AlphaFoldDB" id="A0A0E9NGR3"/>
<dbReference type="InterPro" id="IPR011701">
    <property type="entry name" value="MFS"/>
</dbReference>
<keyword evidence="20" id="KW-1133">Transmembrane helix</keyword>
<comment type="catalytic activity">
    <reaction evidence="5">
        <text>L-alpha-aminoacyl-L-histidine(out) = L-alpha-aminoacyl-L-histidine(in)</text>
        <dbReference type="Rhea" id="RHEA:79375"/>
        <dbReference type="ChEBI" id="CHEBI:229967"/>
    </reaction>
</comment>
<dbReference type="Pfam" id="PF07690">
    <property type="entry name" value="MFS_1"/>
    <property type="match status" value="1"/>
</dbReference>
<comment type="subcellular location">
    <subcellularLocation>
        <location evidence="1">Membrane</location>
        <topology evidence="1">Multi-pass membrane protein</topology>
    </subcellularLocation>
</comment>
<evidence type="ECO:0000256" key="5">
    <source>
        <dbReference type="ARBA" id="ARBA00044884"/>
    </source>
</evidence>
<comment type="catalytic activity">
    <reaction evidence="11">
        <text>L-arginyl-glycine(out) = L-arginyl-glycine(in)</text>
        <dbReference type="Rhea" id="RHEA:79391"/>
        <dbReference type="ChEBI" id="CHEBI:229955"/>
    </reaction>
</comment>
<evidence type="ECO:0000256" key="4">
    <source>
        <dbReference type="ARBA" id="ARBA00044881"/>
    </source>
</evidence>
<dbReference type="EMBL" id="BACD03000016">
    <property type="protein sequence ID" value="GAO48600.1"/>
    <property type="molecule type" value="Genomic_DNA"/>
</dbReference>
<evidence type="ECO:0000259" key="21">
    <source>
        <dbReference type="PROSITE" id="PS50850"/>
    </source>
</evidence>
<name>A0A0E9NGR3_SAICN</name>
<feature type="transmembrane region" description="Helical" evidence="20">
    <location>
        <begin position="220"/>
        <end position="242"/>
    </location>
</feature>
<evidence type="ECO:0000256" key="1">
    <source>
        <dbReference type="ARBA" id="ARBA00004141"/>
    </source>
</evidence>
<evidence type="ECO:0000256" key="12">
    <source>
        <dbReference type="ARBA" id="ARBA00044912"/>
    </source>
</evidence>
<feature type="domain" description="Major facilitator superfamily (MFS) profile" evidence="21">
    <location>
        <begin position="61"/>
        <end position="468"/>
    </location>
</feature>
<dbReference type="STRING" id="698492.A0A0E9NGR3"/>
<sequence>MPTTEITPTHTRPSHSSSSGSSTTREKEKDAEINVTTTSRPESTASDRTTVPVPLSMKLISILLVSLIGFGGHWSSGVTGAMKSTLKKELKINNTKYALLTSSQDFMVTVLILFSGMWTDRVGGASAMLYGNALFSVGSILIAGAAQCRSFKFMIFGTVVESLGDIATQVAQYKIFSSWFPPSAGFAATLGFELGIGKIGSFVGKSSANIIAKNTGDFAWVYWTAVFMNIFTNVATLVFWFFTKYANKKFHGTNDPATGEKLTESNKKFEIRKVLELPWTFWMVMLFTAFQTSTAIVFSQNSTELAEQRFNVDSIKAGWYSAMTQYIGFFLVPLLGVFIDILGNRITVFAVVGLGCFLAMILIAFGKTVGATAAAFGIYGVAYSFGPTVIIDGIRTTMHYQGVFGSAYAIKIAINNSMNIIIAMITGALQDADNDSYDRAVIVYAADSAAACCVVLVMVVLCFRSVDMRSLQWTRKQRIARGHIINERKEFNTTGEQYERNKKISGVFFGLVCLLIVGAWAAYIWGAATGNNY</sequence>
<feature type="transmembrane region" description="Helical" evidence="20">
    <location>
        <begin position="441"/>
        <end position="463"/>
    </location>
</feature>
<comment type="function">
    <text evidence="17">Lysosomal dipeptide uniporter that selectively exports lysine, arginine or histidine-containing dipeptides with a net positive charge from the lysosome lumen into the cytosol. Could play a role in a specific type of protein O-glycosylation indirectly regulating macrophages migration and tissue invasion. Also essential for liver homeostasis.</text>
</comment>
<evidence type="ECO:0000256" key="15">
    <source>
        <dbReference type="ARBA" id="ARBA00044985"/>
    </source>
</evidence>
<dbReference type="OrthoDB" id="424834at2759"/>
<feature type="transmembrane region" description="Helical" evidence="20">
    <location>
        <begin position="346"/>
        <end position="365"/>
    </location>
</feature>
<evidence type="ECO:0000256" key="18">
    <source>
        <dbReference type="ARBA" id="ARBA00046376"/>
    </source>
</evidence>
<dbReference type="InterPro" id="IPR036259">
    <property type="entry name" value="MFS_trans_sf"/>
</dbReference>
<dbReference type="Proteomes" id="UP000033140">
    <property type="component" value="Unassembled WGS sequence"/>
</dbReference>
<evidence type="ECO:0000256" key="9">
    <source>
        <dbReference type="ARBA" id="ARBA00044899"/>
    </source>
</evidence>
<organism evidence="22 23">
    <name type="scientific">Saitoella complicata (strain BCRC 22490 / CBS 7301 / JCM 7358 / NBRC 10748 / NRRL Y-17804)</name>
    <dbReference type="NCBI Taxonomy" id="698492"/>
    <lineage>
        <taxon>Eukaryota</taxon>
        <taxon>Fungi</taxon>
        <taxon>Dikarya</taxon>
        <taxon>Ascomycota</taxon>
        <taxon>Taphrinomycotina</taxon>
        <taxon>Taphrinomycotina incertae sedis</taxon>
        <taxon>Saitoella</taxon>
    </lineage>
</organism>
<evidence type="ECO:0000256" key="8">
    <source>
        <dbReference type="ARBA" id="ARBA00044898"/>
    </source>
</evidence>
<evidence type="ECO:0000256" key="14">
    <source>
        <dbReference type="ARBA" id="ARBA00044924"/>
    </source>
</evidence>
<feature type="compositionally biased region" description="Low complexity" evidence="19">
    <location>
        <begin position="7"/>
        <end position="23"/>
    </location>
</feature>
<feature type="transmembrane region" description="Helical" evidence="20">
    <location>
        <begin position="371"/>
        <end position="391"/>
    </location>
</feature>
<evidence type="ECO:0000256" key="10">
    <source>
        <dbReference type="ARBA" id="ARBA00044900"/>
    </source>
</evidence>
<dbReference type="GO" id="GO:0016020">
    <property type="term" value="C:membrane"/>
    <property type="evidence" value="ECO:0007669"/>
    <property type="project" value="UniProtKB-SubCell"/>
</dbReference>
<protein>
    <recommendedName>
        <fullName evidence="15">Lysosomal dipeptide transporter MFSD1</fullName>
    </recommendedName>
    <alternativeName>
        <fullName evidence="16">Major facilitator superfamily domain-containing protein 1</fullName>
    </alternativeName>
</protein>
<comment type="catalytic activity">
    <reaction evidence="7">
        <text>L-alpha-aminoacyl-L-lysine(out) = L-alpha-aminoacyl-L-lysine(in)</text>
        <dbReference type="Rhea" id="RHEA:79383"/>
        <dbReference type="ChEBI" id="CHEBI:229966"/>
    </reaction>
</comment>
<dbReference type="PANTHER" id="PTHR23512:SF12">
    <property type="entry name" value="TRANSPORTER, PUTATIVE (AFU_ORTHOLOGUE AFUA_4G00260)-RELATED"/>
    <property type="match status" value="1"/>
</dbReference>
<comment type="catalytic activity">
    <reaction evidence="3">
        <text>L-histidyl-glycine(out) = L-histidyl-glycine(in)</text>
        <dbReference type="Rhea" id="RHEA:79395"/>
        <dbReference type="ChEBI" id="CHEBI:229957"/>
    </reaction>
</comment>
<feature type="transmembrane region" description="Helical" evidence="20">
    <location>
        <begin position="124"/>
        <end position="146"/>
    </location>
</feature>
<comment type="catalytic activity">
    <reaction evidence="10">
        <text>L-lysyl-L-lysine(out) = L-lysyl-L-lysine(in)</text>
        <dbReference type="Rhea" id="RHEA:79403"/>
        <dbReference type="ChEBI" id="CHEBI:229956"/>
    </reaction>
</comment>
<dbReference type="GO" id="GO:0022857">
    <property type="term" value="F:transmembrane transporter activity"/>
    <property type="evidence" value="ECO:0007669"/>
    <property type="project" value="InterPro"/>
</dbReference>
<evidence type="ECO:0000256" key="13">
    <source>
        <dbReference type="ARBA" id="ARBA00044919"/>
    </source>
</evidence>
<feature type="region of interest" description="Disordered" evidence="19">
    <location>
        <begin position="1"/>
        <end position="49"/>
    </location>
</feature>
<comment type="catalytic activity">
    <reaction evidence="8">
        <text>L-aspartyl-L-lysine(out) = L-aspartyl-L-lysine(in)</text>
        <dbReference type="Rhea" id="RHEA:79411"/>
        <dbReference type="ChEBI" id="CHEBI:229953"/>
    </reaction>
</comment>
<evidence type="ECO:0000256" key="3">
    <source>
        <dbReference type="ARBA" id="ARBA00044878"/>
    </source>
</evidence>
<comment type="catalytic activity">
    <reaction evidence="14">
        <text>L-lysyl-glycine(out) = L-lysyl-glycine(in)</text>
        <dbReference type="Rhea" id="RHEA:79407"/>
        <dbReference type="ChEBI" id="CHEBI:191202"/>
    </reaction>
</comment>
<feature type="transmembrane region" description="Helical" evidence="20">
    <location>
        <begin position="97"/>
        <end position="118"/>
    </location>
</feature>
<dbReference type="Gene3D" id="1.20.1250.20">
    <property type="entry name" value="MFS general substrate transporter like domains"/>
    <property type="match status" value="2"/>
</dbReference>
<dbReference type="PANTHER" id="PTHR23512">
    <property type="entry name" value="MAJOR FACILITATOR SUPERFAMILY DOMAIN-CONTAINING PROTEIN 1"/>
    <property type="match status" value="1"/>
</dbReference>
<comment type="caution">
    <text evidence="22">The sequence shown here is derived from an EMBL/GenBank/DDBJ whole genome shotgun (WGS) entry which is preliminary data.</text>
</comment>
<evidence type="ECO:0000256" key="20">
    <source>
        <dbReference type="SAM" id="Phobius"/>
    </source>
</evidence>
<evidence type="ECO:0000256" key="2">
    <source>
        <dbReference type="ARBA" id="ARBA00044876"/>
    </source>
</evidence>
<evidence type="ECO:0000256" key="6">
    <source>
        <dbReference type="ARBA" id="ARBA00044891"/>
    </source>
</evidence>
<feature type="transmembrane region" description="Helical" evidence="20">
    <location>
        <begin position="403"/>
        <end position="429"/>
    </location>
</feature>
<dbReference type="PROSITE" id="PS50850">
    <property type="entry name" value="MFS"/>
    <property type="match status" value="1"/>
</dbReference>
<feature type="transmembrane region" description="Helical" evidence="20">
    <location>
        <begin position="277"/>
        <end position="298"/>
    </location>
</feature>
<dbReference type="InterPro" id="IPR020846">
    <property type="entry name" value="MFS_dom"/>
</dbReference>
<proteinExistence type="predicted"/>
<evidence type="ECO:0000313" key="23">
    <source>
        <dbReference type="Proteomes" id="UP000033140"/>
    </source>
</evidence>
<comment type="catalytic activity">
    <reaction evidence="6">
        <text>L-lysyl-L-alpha-amino acid(out) = L-lysyl-L-alpha-amino acid(in)</text>
        <dbReference type="Rhea" id="RHEA:79387"/>
        <dbReference type="ChEBI" id="CHEBI:229965"/>
    </reaction>
</comment>
<comment type="catalytic activity">
    <reaction evidence="9">
        <text>L-arginyl-L-alpha-amino acid(out) = L-arginyl-L-alpha-amino acid(in)</text>
        <dbReference type="Rhea" id="RHEA:79371"/>
        <dbReference type="ChEBI" id="CHEBI:84315"/>
    </reaction>
</comment>
<accession>A0A0E9NGR3</accession>